<accession>A0AAN6XJR8</accession>
<dbReference type="InterPro" id="IPR023753">
    <property type="entry name" value="FAD/NAD-binding_dom"/>
</dbReference>
<reference evidence="2" key="2">
    <citation type="submission" date="2023-05" db="EMBL/GenBank/DDBJ databases">
        <authorList>
            <consortium name="Lawrence Berkeley National Laboratory"/>
            <person name="Steindorff A."/>
            <person name="Hensen N."/>
            <person name="Bonometti L."/>
            <person name="Westerberg I."/>
            <person name="Brannstrom I.O."/>
            <person name="Guillou S."/>
            <person name="Cros-Aarteil S."/>
            <person name="Calhoun S."/>
            <person name="Haridas S."/>
            <person name="Kuo A."/>
            <person name="Mondo S."/>
            <person name="Pangilinan J."/>
            <person name="Riley R."/>
            <person name="Labutti K."/>
            <person name="Andreopoulos B."/>
            <person name="Lipzen A."/>
            <person name="Chen C."/>
            <person name="Yanf M."/>
            <person name="Daum C."/>
            <person name="Ng V."/>
            <person name="Clum A."/>
            <person name="Ohm R."/>
            <person name="Martin F."/>
            <person name="Silar P."/>
            <person name="Natvig D."/>
            <person name="Lalanne C."/>
            <person name="Gautier V."/>
            <person name="Ament-Velasquez S.L."/>
            <person name="Kruys A."/>
            <person name="Hutchinson M.I."/>
            <person name="Powell A.J."/>
            <person name="Barry K."/>
            <person name="Miller A.N."/>
            <person name="Grigoriev I.V."/>
            <person name="Debuchy R."/>
            <person name="Gladieux P."/>
            <person name="Thoren M.H."/>
            <person name="Johannesson H."/>
        </authorList>
    </citation>
    <scope>NUCLEOTIDE SEQUENCE</scope>
    <source>
        <strain evidence="2">CBS 315.58</strain>
    </source>
</reference>
<dbReference type="PANTHER" id="PTHR43735:SF11">
    <property type="entry name" value="HYPOTHETICAL OXIDOREDUCTASE (EUROFUNG)"/>
    <property type="match status" value="1"/>
</dbReference>
<name>A0AAN6XJR8_9PEZI</name>
<dbReference type="InterPro" id="IPR036188">
    <property type="entry name" value="FAD/NAD-bd_sf"/>
</dbReference>
<dbReference type="AlphaFoldDB" id="A0AAN6XJR8"/>
<dbReference type="Gene3D" id="3.50.50.100">
    <property type="match status" value="1"/>
</dbReference>
<dbReference type="GO" id="GO:0004174">
    <property type="term" value="F:electron-transferring-flavoprotein dehydrogenase activity"/>
    <property type="evidence" value="ECO:0007669"/>
    <property type="project" value="TreeGrafter"/>
</dbReference>
<sequence>MSQSLKNVVVVGGSYVGVATAKELASILPPSHRVLLVEPHSHFHHLFAFPRFSILPSHEHKSFIPYTTTFSHSPLPSSHSIIQAAALSILPPSSPSPSLLLDRPYQNSTTLPYDYLIAATGTTLSPPGTIPHHTTKPPSITFLQSYQSSLSHSNSIIIIGGGAVGVQMACDLREIYPSKTVTLIHSRDQLMPLYHPALSTLVKSRFSELGVNLITGTRVILPSAGFPLTSVPRTKVNLQDGRTLTADFVITATGQTPNNSWLTAGLGEDVINPLNGFIKVHPTMQVEGHKNVFAVGDINDCGAHKAAKPGLVQAGVAARNIVSLINGGEAEEKLEVAPASIHLTLGLKKNVIFRNPDTAKGVTEPYINLKDDGREDMNMAEVWGRRGPKVTSESDYHL</sequence>
<evidence type="ECO:0000259" key="1">
    <source>
        <dbReference type="Pfam" id="PF07992"/>
    </source>
</evidence>
<feature type="domain" description="FAD/NAD(P)-binding" evidence="1">
    <location>
        <begin position="7"/>
        <end position="314"/>
    </location>
</feature>
<organism evidence="2 3">
    <name type="scientific">Triangularia verruculosa</name>
    <dbReference type="NCBI Taxonomy" id="2587418"/>
    <lineage>
        <taxon>Eukaryota</taxon>
        <taxon>Fungi</taxon>
        <taxon>Dikarya</taxon>
        <taxon>Ascomycota</taxon>
        <taxon>Pezizomycotina</taxon>
        <taxon>Sordariomycetes</taxon>
        <taxon>Sordariomycetidae</taxon>
        <taxon>Sordariales</taxon>
        <taxon>Podosporaceae</taxon>
        <taxon>Triangularia</taxon>
    </lineage>
</organism>
<keyword evidence="3" id="KW-1185">Reference proteome</keyword>
<protein>
    <recommendedName>
        <fullName evidence="1">FAD/NAD(P)-binding domain-containing protein</fullName>
    </recommendedName>
</protein>
<dbReference type="PANTHER" id="PTHR43735">
    <property type="entry name" value="APOPTOSIS-INDUCING FACTOR 1"/>
    <property type="match status" value="1"/>
</dbReference>
<reference evidence="2" key="1">
    <citation type="journal article" date="2023" name="Mol. Phylogenet. Evol.">
        <title>Genome-scale phylogeny and comparative genomics of the fungal order Sordariales.</title>
        <authorList>
            <person name="Hensen N."/>
            <person name="Bonometti L."/>
            <person name="Westerberg I."/>
            <person name="Brannstrom I.O."/>
            <person name="Guillou S."/>
            <person name="Cros-Aarteil S."/>
            <person name="Calhoun S."/>
            <person name="Haridas S."/>
            <person name="Kuo A."/>
            <person name="Mondo S."/>
            <person name="Pangilinan J."/>
            <person name="Riley R."/>
            <person name="LaButti K."/>
            <person name="Andreopoulos B."/>
            <person name="Lipzen A."/>
            <person name="Chen C."/>
            <person name="Yan M."/>
            <person name="Daum C."/>
            <person name="Ng V."/>
            <person name="Clum A."/>
            <person name="Steindorff A."/>
            <person name="Ohm R.A."/>
            <person name="Martin F."/>
            <person name="Silar P."/>
            <person name="Natvig D.O."/>
            <person name="Lalanne C."/>
            <person name="Gautier V."/>
            <person name="Ament-Velasquez S.L."/>
            <person name="Kruys A."/>
            <person name="Hutchinson M.I."/>
            <person name="Powell A.J."/>
            <person name="Barry K."/>
            <person name="Miller A.N."/>
            <person name="Grigoriev I.V."/>
            <person name="Debuchy R."/>
            <person name="Gladieux P."/>
            <person name="Hiltunen Thoren M."/>
            <person name="Johannesson H."/>
        </authorList>
    </citation>
    <scope>NUCLEOTIDE SEQUENCE</scope>
    <source>
        <strain evidence="2">CBS 315.58</strain>
    </source>
</reference>
<proteinExistence type="predicted"/>
<dbReference type="PRINTS" id="PR00411">
    <property type="entry name" value="PNDRDTASEI"/>
</dbReference>
<evidence type="ECO:0000313" key="2">
    <source>
        <dbReference type="EMBL" id="KAK4201720.1"/>
    </source>
</evidence>
<gene>
    <name evidence="2" type="ORF">QBC40DRAFT_277791</name>
</gene>
<dbReference type="SUPFAM" id="SSF51905">
    <property type="entry name" value="FAD/NAD(P)-binding domain"/>
    <property type="match status" value="1"/>
</dbReference>
<evidence type="ECO:0000313" key="3">
    <source>
        <dbReference type="Proteomes" id="UP001303160"/>
    </source>
</evidence>
<dbReference type="EMBL" id="MU863904">
    <property type="protein sequence ID" value="KAK4201720.1"/>
    <property type="molecule type" value="Genomic_DNA"/>
</dbReference>
<dbReference type="GO" id="GO:0050660">
    <property type="term" value="F:flavin adenine dinucleotide binding"/>
    <property type="evidence" value="ECO:0007669"/>
    <property type="project" value="TreeGrafter"/>
</dbReference>
<dbReference type="Proteomes" id="UP001303160">
    <property type="component" value="Unassembled WGS sequence"/>
</dbReference>
<dbReference type="GO" id="GO:0005737">
    <property type="term" value="C:cytoplasm"/>
    <property type="evidence" value="ECO:0007669"/>
    <property type="project" value="TreeGrafter"/>
</dbReference>
<dbReference type="Pfam" id="PF07992">
    <property type="entry name" value="Pyr_redox_2"/>
    <property type="match status" value="1"/>
</dbReference>
<dbReference type="PRINTS" id="PR00368">
    <property type="entry name" value="FADPNR"/>
</dbReference>
<comment type="caution">
    <text evidence="2">The sequence shown here is derived from an EMBL/GenBank/DDBJ whole genome shotgun (WGS) entry which is preliminary data.</text>
</comment>